<reference evidence="1 2" key="1">
    <citation type="journal article" date="2011" name="Science">
        <title>The ecoresponsive genome of Daphnia pulex.</title>
        <authorList>
            <person name="Colbourne J.K."/>
            <person name="Pfrender M.E."/>
            <person name="Gilbert D."/>
            <person name="Thomas W.K."/>
            <person name="Tucker A."/>
            <person name="Oakley T.H."/>
            <person name="Tokishita S."/>
            <person name="Aerts A."/>
            <person name="Arnold G.J."/>
            <person name="Basu M.K."/>
            <person name="Bauer D.J."/>
            <person name="Caceres C.E."/>
            <person name="Carmel L."/>
            <person name="Casola C."/>
            <person name="Choi J.H."/>
            <person name="Detter J.C."/>
            <person name="Dong Q."/>
            <person name="Dusheyko S."/>
            <person name="Eads B.D."/>
            <person name="Frohlich T."/>
            <person name="Geiler-Samerotte K.A."/>
            <person name="Gerlach D."/>
            <person name="Hatcher P."/>
            <person name="Jogdeo S."/>
            <person name="Krijgsveld J."/>
            <person name="Kriventseva E.V."/>
            <person name="Kultz D."/>
            <person name="Laforsch C."/>
            <person name="Lindquist E."/>
            <person name="Lopez J."/>
            <person name="Manak J.R."/>
            <person name="Muller J."/>
            <person name="Pangilinan J."/>
            <person name="Patwardhan R.P."/>
            <person name="Pitluck S."/>
            <person name="Pritham E.J."/>
            <person name="Rechtsteiner A."/>
            <person name="Rho M."/>
            <person name="Rogozin I.B."/>
            <person name="Sakarya O."/>
            <person name="Salamov A."/>
            <person name="Schaack S."/>
            <person name="Shapiro H."/>
            <person name="Shiga Y."/>
            <person name="Skalitzky C."/>
            <person name="Smith Z."/>
            <person name="Souvorov A."/>
            <person name="Sung W."/>
            <person name="Tang Z."/>
            <person name="Tsuchiya D."/>
            <person name="Tu H."/>
            <person name="Vos H."/>
            <person name="Wang M."/>
            <person name="Wolf Y.I."/>
            <person name="Yamagata H."/>
            <person name="Yamada T."/>
            <person name="Ye Y."/>
            <person name="Shaw J.R."/>
            <person name="Andrews J."/>
            <person name="Crease T.J."/>
            <person name="Tang H."/>
            <person name="Lucas S.M."/>
            <person name="Robertson H.M."/>
            <person name="Bork P."/>
            <person name="Koonin E.V."/>
            <person name="Zdobnov E.M."/>
            <person name="Grigoriev I.V."/>
            <person name="Lynch M."/>
            <person name="Boore J.L."/>
        </authorList>
    </citation>
    <scope>NUCLEOTIDE SEQUENCE [LARGE SCALE GENOMIC DNA]</scope>
</reference>
<sequence>MEDVDVNIKRFKSDAALHEAVQWSDIPLDLFKKILEKTTDVNAPNHDGETPLKLADECKLNKEAFKLLRHCADSTV</sequence>
<dbReference type="EMBL" id="GL732534">
    <property type="protein sequence ID" value="EFX84504.1"/>
    <property type="molecule type" value="Genomic_DNA"/>
</dbReference>
<dbReference type="PhylomeDB" id="E9G7N3"/>
<dbReference type="Proteomes" id="UP000000305">
    <property type="component" value="Unassembled WGS sequence"/>
</dbReference>
<dbReference type="InParanoid" id="E9G7N3"/>
<dbReference type="AlphaFoldDB" id="E9G7N3"/>
<dbReference type="SUPFAM" id="SSF48403">
    <property type="entry name" value="Ankyrin repeat"/>
    <property type="match status" value="1"/>
</dbReference>
<protein>
    <submittedName>
        <fullName evidence="1">Uncharacterized protein</fullName>
    </submittedName>
</protein>
<name>E9G7N3_DAPPU</name>
<dbReference type="OrthoDB" id="6343606at2759"/>
<keyword evidence="2" id="KW-1185">Reference proteome</keyword>
<dbReference type="HOGENOM" id="CLU_2656957_0_0_1"/>
<organism evidence="1 2">
    <name type="scientific">Daphnia pulex</name>
    <name type="common">Water flea</name>
    <dbReference type="NCBI Taxonomy" id="6669"/>
    <lineage>
        <taxon>Eukaryota</taxon>
        <taxon>Metazoa</taxon>
        <taxon>Ecdysozoa</taxon>
        <taxon>Arthropoda</taxon>
        <taxon>Crustacea</taxon>
        <taxon>Branchiopoda</taxon>
        <taxon>Diplostraca</taxon>
        <taxon>Cladocera</taxon>
        <taxon>Anomopoda</taxon>
        <taxon>Daphniidae</taxon>
        <taxon>Daphnia</taxon>
    </lineage>
</organism>
<evidence type="ECO:0000313" key="2">
    <source>
        <dbReference type="Proteomes" id="UP000000305"/>
    </source>
</evidence>
<dbReference type="InterPro" id="IPR036770">
    <property type="entry name" value="Ankyrin_rpt-contain_sf"/>
</dbReference>
<dbReference type="Gene3D" id="1.25.40.20">
    <property type="entry name" value="Ankyrin repeat-containing domain"/>
    <property type="match status" value="1"/>
</dbReference>
<gene>
    <name evidence="1" type="ORF">DAPPUDRAFT_238871</name>
</gene>
<evidence type="ECO:0000313" key="1">
    <source>
        <dbReference type="EMBL" id="EFX84504.1"/>
    </source>
</evidence>
<dbReference type="KEGG" id="dpx:DAPPUDRAFT_238871"/>
<accession>E9G7N3</accession>
<proteinExistence type="predicted"/>